<accession>A0AAW4YWZ0</accession>
<evidence type="ECO:0000313" key="4">
    <source>
        <dbReference type="Proteomes" id="UP001320178"/>
    </source>
</evidence>
<dbReference type="EMBL" id="JABFTS010000008">
    <property type="protein sequence ID" value="MCE8052924.1"/>
    <property type="molecule type" value="Genomic_DNA"/>
</dbReference>
<name>A0AAW4YWZ0_9GAMM</name>
<dbReference type="EMBL" id="JABFTQ010000003">
    <property type="protein sequence ID" value="MCE8046337.1"/>
    <property type="molecule type" value="Genomic_DNA"/>
</dbReference>
<dbReference type="Gene3D" id="3.10.520.10">
    <property type="entry name" value="ApbE-like domains"/>
    <property type="match status" value="1"/>
</dbReference>
<gene>
    <name evidence="1" type="ORF">HOP60_06265</name>
    <name evidence="2" type="ORF">HOP61_16650</name>
</gene>
<proteinExistence type="predicted"/>
<dbReference type="AlphaFoldDB" id="A0AAW4YWZ0"/>
<dbReference type="InterPro" id="IPR003374">
    <property type="entry name" value="ApbE-like_sf"/>
</dbReference>
<reference evidence="2" key="1">
    <citation type="submission" date="2020-05" db="EMBL/GenBank/DDBJ databases">
        <authorList>
            <person name="Wang L."/>
            <person name="Shao Z."/>
        </authorList>
    </citation>
    <scope>NUCLEOTIDE SEQUENCE</scope>
    <source>
        <strain evidence="1">MCCC 1A05748</strain>
        <strain evidence="2">MCCC 1A05776</strain>
    </source>
</reference>
<protein>
    <recommendedName>
        <fullName evidence="5">FAD:protein FMN transferase</fullName>
    </recommendedName>
</protein>
<evidence type="ECO:0000313" key="1">
    <source>
        <dbReference type="EMBL" id="MCE8046337.1"/>
    </source>
</evidence>
<evidence type="ECO:0000313" key="3">
    <source>
        <dbReference type="Proteomes" id="UP001320154"/>
    </source>
</evidence>
<dbReference type="Proteomes" id="UP001320178">
    <property type="component" value="Unassembled WGS sequence"/>
</dbReference>
<dbReference type="SUPFAM" id="SSF143631">
    <property type="entry name" value="ApbE-like"/>
    <property type="match status" value="1"/>
</dbReference>
<evidence type="ECO:0000313" key="2">
    <source>
        <dbReference type="EMBL" id="MCE8052924.1"/>
    </source>
</evidence>
<dbReference type="PROSITE" id="PS51257">
    <property type="entry name" value="PROKAR_LIPOPROTEIN"/>
    <property type="match status" value="1"/>
</dbReference>
<keyword evidence="3" id="KW-1185">Reference proteome</keyword>
<evidence type="ECO:0008006" key="5">
    <source>
        <dbReference type="Google" id="ProtNLM"/>
    </source>
</evidence>
<dbReference type="Proteomes" id="UP001320154">
    <property type="component" value="Unassembled WGS sequence"/>
</dbReference>
<comment type="caution">
    <text evidence="2">The sequence shown here is derived from an EMBL/GenBank/DDBJ whole genome shotgun (WGS) entry which is preliminary data.</text>
</comment>
<organism evidence="2 4">
    <name type="scientific">Billgrantia desiderata</name>
    <dbReference type="NCBI Taxonomy" id="52021"/>
    <lineage>
        <taxon>Bacteria</taxon>
        <taxon>Pseudomonadati</taxon>
        <taxon>Pseudomonadota</taxon>
        <taxon>Gammaproteobacteria</taxon>
        <taxon>Oceanospirillales</taxon>
        <taxon>Halomonadaceae</taxon>
        <taxon>Billgrantia</taxon>
    </lineage>
</organism>
<dbReference type="RefSeq" id="WP_191222963.1">
    <property type="nucleotide sequence ID" value="NZ_JAAQTN010000004.1"/>
</dbReference>
<sequence length="259" mass="27578">MMRFAHGRLSGLALYGPALFFLMLSSFLLSACRQQVDEQLYQGTALGTGYHITLYADLGAGQAAEIEAGIQGELANLEAQREVLIRASVAAFAPFWGAPSVALQHEVDRRFHALAVDRLTLWLGHHAIAPAAVLVEVGGVMRGLGTPPAGAWRLSLEQPGLPGPEGARHVRLQDAALVHRFVQQEAAAPLVTPATPLSVSVIAADAGTAMREASLLIHAGPEEAIRLADELDSAAKVVVKRPQGIEIHHTAALEPWLVR</sequence>
<reference evidence="2 3" key="2">
    <citation type="journal article" date="2021" name="Front. Microbiol.">
        <title>Aerobic Denitrification and Heterotrophic Sulfur Oxidation in the Genus Halomonas Revealed by Six Novel Species Characterizations and Genome-Based Analysis.</title>
        <authorList>
            <person name="Wang L."/>
            <person name="Shao Z."/>
        </authorList>
    </citation>
    <scope>NUCLEOTIDE SEQUENCE</scope>
    <source>
        <strain evidence="1 3">MCCC 1A05748</strain>
        <strain evidence="2">MCCC 1A05776</strain>
    </source>
</reference>